<name>A0ACB9TQY6_HOLOL</name>
<accession>A0ACB9TQY6</accession>
<sequence length="489" mass="55768">MTAGTSSGNSSGRKREGLGEQQPTLLSFFNLKNNVAPEQHLVRIDFRDRFKLENDCDNDFLEIRDGAHGYDELRGTFCGSQFPPIITSSDRHLWLRFKTDENVEYDGFKIVYEFIPRPTNWTTPEKRPCHINMTGEQGFVNNSNIDEEILSFSRQHSLPIDCTWQIAVKEGWKIQLTFKKFSLFRPNECENNFVDVFSNKTDIPAREKNFCGSIADTVNSKGNIMYIRFYAKPVANRSCFEALFTAYRENSNLECDEGEFNCEDTTCISSTLRCNGQENCRYRFDEDDCGEYIRESREQQLNELGKQHQEQFETKKISASGKLSRSRSNSTSSDSQRFATANAMPNTPCYVPGGELLPIMIRNEHHHAGSISANGDTYNQTVVHPYDTESTPQPEMCDSACQTRESLFHPYGSEHSTPNHSIHSSTNSKPSPPAPFSTFGYKKEIKFRAEAKIEVEKLEPTPPKSKYDDKRRPYSVQTTKSAPDVIVTH</sequence>
<organism evidence="1 2">
    <name type="scientific">Holotrichia oblita</name>
    <name type="common">Chafer beetle</name>
    <dbReference type="NCBI Taxonomy" id="644536"/>
    <lineage>
        <taxon>Eukaryota</taxon>
        <taxon>Metazoa</taxon>
        <taxon>Ecdysozoa</taxon>
        <taxon>Arthropoda</taxon>
        <taxon>Hexapoda</taxon>
        <taxon>Insecta</taxon>
        <taxon>Pterygota</taxon>
        <taxon>Neoptera</taxon>
        <taxon>Endopterygota</taxon>
        <taxon>Coleoptera</taxon>
        <taxon>Polyphaga</taxon>
        <taxon>Scarabaeiformia</taxon>
        <taxon>Scarabaeidae</taxon>
        <taxon>Melolonthinae</taxon>
        <taxon>Holotrichia</taxon>
    </lineage>
</organism>
<protein>
    <submittedName>
        <fullName evidence="1">Dorsal-ventral patterning protein tolloid-related-related</fullName>
    </submittedName>
</protein>
<dbReference type="EMBL" id="CM043016">
    <property type="protein sequence ID" value="KAI4469173.1"/>
    <property type="molecule type" value="Genomic_DNA"/>
</dbReference>
<reference evidence="1" key="1">
    <citation type="submission" date="2022-04" db="EMBL/GenBank/DDBJ databases">
        <title>Chromosome-scale genome assembly of Holotrichia oblita Faldermann.</title>
        <authorList>
            <person name="Rongchong L."/>
        </authorList>
    </citation>
    <scope>NUCLEOTIDE SEQUENCE</scope>
    <source>
        <strain evidence="1">81SQS9</strain>
    </source>
</reference>
<keyword evidence="2" id="KW-1185">Reference proteome</keyword>
<proteinExistence type="predicted"/>
<comment type="caution">
    <text evidence="1">The sequence shown here is derived from an EMBL/GenBank/DDBJ whole genome shotgun (WGS) entry which is preliminary data.</text>
</comment>
<dbReference type="Proteomes" id="UP001056778">
    <property type="component" value="Chromosome 2"/>
</dbReference>
<gene>
    <name evidence="1" type="ORF">MML48_2g00015263</name>
</gene>
<evidence type="ECO:0000313" key="1">
    <source>
        <dbReference type="EMBL" id="KAI4469173.1"/>
    </source>
</evidence>
<evidence type="ECO:0000313" key="2">
    <source>
        <dbReference type="Proteomes" id="UP001056778"/>
    </source>
</evidence>